<evidence type="ECO:0000259" key="1">
    <source>
        <dbReference type="Pfam" id="PF06568"/>
    </source>
</evidence>
<name>A0A239CWR4_9RHOB</name>
<accession>A0A239CWR4</accession>
<sequence>MSTHSTNTPFLGTIRPEGLFRQMMNMFALHRQRRDLAMLDDHALKDIGISRYEAQIEAARPAWDVPQHWVG</sequence>
<dbReference type="AlphaFoldDB" id="A0A239CWR4"/>
<evidence type="ECO:0000313" key="3">
    <source>
        <dbReference type="Proteomes" id="UP000198426"/>
    </source>
</evidence>
<dbReference type="EMBL" id="FZOY01000001">
    <property type="protein sequence ID" value="SNS24696.1"/>
    <property type="molecule type" value="Genomic_DNA"/>
</dbReference>
<dbReference type="RefSeq" id="WP_089231011.1">
    <property type="nucleotide sequence ID" value="NZ_FZOY01000001.1"/>
</dbReference>
<evidence type="ECO:0000313" key="2">
    <source>
        <dbReference type="EMBL" id="SNS24696.1"/>
    </source>
</evidence>
<dbReference type="OrthoDB" id="8096613at2"/>
<dbReference type="Pfam" id="PF06568">
    <property type="entry name" value="YjiS-like"/>
    <property type="match status" value="1"/>
</dbReference>
<organism evidence="2 3">
    <name type="scientific">Tropicimonas sediminicola</name>
    <dbReference type="NCBI Taxonomy" id="1031541"/>
    <lineage>
        <taxon>Bacteria</taxon>
        <taxon>Pseudomonadati</taxon>
        <taxon>Pseudomonadota</taxon>
        <taxon>Alphaproteobacteria</taxon>
        <taxon>Rhodobacterales</taxon>
        <taxon>Roseobacteraceae</taxon>
        <taxon>Tropicimonas</taxon>
    </lineage>
</organism>
<protein>
    <submittedName>
        <fullName evidence="2">Uncharacterized conserved protein YjiS, DUF1127 family</fullName>
    </submittedName>
</protein>
<gene>
    <name evidence="2" type="ORF">SAMN05421757_101529</name>
</gene>
<proteinExistence type="predicted"/>
<keyword evidence="3" id="KW-1185">Reference proteome</keyword>
<dbReference type="Proteomes" id="UP000198426">
    <property type="component" value="Unassembled WGS sequence"/>
</dbReference>
<reference evidence="2 3" key="1">
    <citation type="submission" date="2017-06" db="EMBL/GenBank/DDBJ databases">
        <authorList>
            <person name="Kim H.J."/>
            <person name="Triplett B.A."/>
        </authorList>
    </citation>
    <scope>NUCLEOTIDE SEQUENCE [LARGE SCALE GENOMIC DNA]</scope>
    <source>
        <strain evidence="2 3">DSM 29339</strain>
    </source>
</reference>
<dbReference type="InterPro" id="IPR009506">
    <property type="entry name" value="YjiS-like"/>
</dbReference>
<feature type="domain" description="YjiS-like" evidence="1">
    <location>
        <begin position="21"/>
        <end position="54"/>
    </location>
</feature>